<name>A0A4Q1KLC4_9SPHN</name>
<sequence length="63" mass="6951">MGRAQRHAEARAARRRRSISEEAGGLPGISAYVEGDDVILEGRGLLDRWIRDASLRHIGRTAP</sequence>
<evidence type="ECO:0000313" key="2">
    <source>
        <dbReference type="EMBL" id="RXR30517.1"/>
    </source>
</evidence>
<keyword evidence="3" id="KW-1185">Reference proteome</keyword>
<evidence type="ECO:0000313" key="3">
    <source>
        <dbReference type="Proteomes" id="UP000290958"/>
    </source>
</evidence>
<feature type="region of interest" description="Disordered" evidence="1">
    <location>
        <begin position="1"/>
        <end position="21"/>
    </location>
</feature>
<gene>
    <name evidence="2" type="ORF">EQG66_03140</name>
</gene>
<organism evidence="2 3">
    <name type="scientific">Sphingobium fluviale</name>
    <dbReference type="NCBI Taxonomy" id="2506423"/>
    <lineage>
        <taxon>Bacteria</taxon>
        <taxon>Pseudomonadati</taxon>
        <taxon>Pseudomonadota</taxon>
        <taxon>Alphaproteobacteria</taxon>
        <taxon>Sphingomonadales</taxon>
        <taxon>Sphingomonadaceae</taxon>
        <taxon>Sphingobium</taxon>
    </lineage>
</organism>
<proteinExistence type="predicted"/>
<protein>
    <submittedName>
        <fullName evidence="2">Uncharacterized protein</fullName>
    </submittedName>
</protein>
<dbReference type="OrthoDB" id="7585500at2"/>
<dbReference type="Proteomes" id="UP000290958">
    <property type="component" value="Unassembled WGS sequence"/>
</dbReference>
<feature type="compositionally biased region" description="Basic and acidic residues" evidence="1">
    <location>
        <begin position="1"/>
        <end position="12"/>
    </location>
</feature>
<dbReference type="EMBL" id="SBKP01000002">
    <property type="protein sequence ID" value="RXR30517.1"/>
    <property type="molecule type" value="Genomic_DNA"/>
</dbReference>
<dbReference type="AlphaFoldDB" id="A0A4Q1KLC4"/>
<evidence type="ECO:0000256" key="1">
    <source>
        <dbReference type="SAM" id="MobiDB-lite"/>
    </source>
</evidence>
<reference evidence="3" key="1">
    <citation type="submission" date="2019-01" db="EMBL/GenBank/DDBJ databases">
        <title>Cytophagaceae bacterium strain CAR-16.</title>
        <authorList>
            <person name="Chen W.-M."/>
        </authorList>
    </citation>
    <scope>NUCLEOTIDE SEQUENCE [LARGE SCALE GENOMIC DNA]</scope>
    <source>
        <strain evidence="3">CHR27</strain>
    </source>
</reference>
<accession>A0A4Q1KLC4</accession>
<comment type="caution">
    <text evidence="2">The sequence shown here is derived from an EMBL/GenBank/DDBJ whole genome shotgun (WGS) entry which is preliminary data.</text>
</comment>